<dbReference type="EMBL" id="CP046401">
    <property type="protein sequence ID" value="QGY42360.1"/>
    <property type="molecule type" value="Genomic_DNA"/>
</dbReference>
<name>A0A6I6JN06_9BACT</name>
<dbReference type="RefSeq" id="WP_158862442.1">
    <property type="nucleotide sequence ID" value="NZ_CP046401.1"/>
</dbReference>
<evidence type="ECO:0000256" key="1">
    <source>
        <dbReference type="SAM" id="SignalP"/>
    </source>
</evidence>
<feature type="signal peptide" evidence="1">
    <location>
        <begin position="1"/>
        <end position="23"/>
    </location>
</feature>
<sequence length="557" mass="61298">MKNSFKKYVNKIVSLAVVTVLLAGCSEYFDNPLKDKETGDDINLLLVDFNFFTTRMTFKLYDAKDSSLITSTAEISFSGKNGDDIVTFAGEKKTIHSTTQGQMELTADPNVDFSTSSPLEFAVNVDIDGYNSLSKGFQINTTGKKTFELYLLNKSDEEESDIEGGIEITGASKSATISKIAGTSIKSASTAGDYEIKYLLSVPNLSYIVNMEYENGSVVPFESVDDIGTLSVIFTVSKYSAYNEDEDVIYNEGAFIFTSFHKLETGSLVSLKINGYKVTNLNGAKIKVLGSYAGDADYDLFGFTDFDTDDGAWYFNEPSSDLKDTVLYETLNFSYTLARASSEGLCGTGSDITFSSSVISSFSIDADVLNSDGVKIKAINFKGNFPETFTVENAKSAPVKLVFRDNNPSFNKIPDLEIDNFCTGDYSVSVTPASGYEQYQVVLRALCPDNMTVGVAPTYSGEIKIKGSSEPWQGIDMIGGKVDILAKPDQEYEMRLLWDSEWEYATFSTIFNESDGSYAGPDYADTEITSEYIENKARIKVNVRKKFSQSICDDMGW</sequence>
<protein>
    <submittedName>
        <fullName evidence="2">Uncharacterized protein</fullName>
    </submittedName>
</protein>
<feature type="chain" id="PRO_5026241544" evidence="1">
    <location>
        <begin position="24"/>
        <end position="557"/>
    </location>
</feature>
<evidence type="ECO:0000313" key="3">
    <source>
        <dbReference type="Proteomes" id="UP000428260"/>
    </source>
</evidence>
<dbReference type="Proteomes" id="UP000428260">
    <property type="component" value="Chromosome"/>
</dbReference>
<keyword evidence="1" id="KW-0732">Signal</keyword>
<gene>
    <name evidence="2" type="ORF">GM418_01420</name>
</gene>
<keyword evidence="3" id="KW-1185">Reference proteome</keyword>
<accession>A0A6I6JN06</accession>
<dbReference type="AlphaFoldDB" id="A0A6I6JN06"/>
<dbReference type="PROSITE" id="PS51257">
    <property type="entry name" value="PROKAR_LIPOPROTEIN"/>
    <property type="match status" value="1"/>
</dbReference>
<reference evidence="2 3" key="1">
    <citation type="submission" date="2019-11" db="EMBL/GenBank/DDBJ databases">
        <authorList>
            <person name="Zheng R.K."/>
            <person name="Sun C.M."/>
        </authorList>
    </citation>
    <scope>NUCLEOTIDE SEQUENCE [LARGE SCALE GENOMIC DNA]</scope>
    <source>
        <strain evidence="2 3">WC007</strain>
    </source>
</reference>
<evidence type="ECO:0000313" key="2">
    <source>
        <dbReference type="EMBL" id="QGY42360.1"/>
    </source>
</evidence>
<proteinExistence type="predicted"/>
<organism evidence="2 3">
    <name type="scientific">Maribellus comscasis</name>
    <dbReference type="NCBI Taxonomy" id="2681766"/>
    <lineage>
        <taxon>Bacteria</taxon>
        <taxon>Pseudomonadati</taxon>
        <taxon>Bacteroidota</taxon>
        <taxon>Bacteroidia</taxon>
        <taxon>Marinilabiliales</taxon>
        <taxon>Prolixibacteraceae</taxon>
        <taxon>Maribellus</taxon>
    </lineage>
</organism>
<dbReference type="KEGG" id="mcos:GM418_01420"/>